<dbReference type="EMBL" id="CP165735">
    <property type="protein sequence ID" value="XDV71649.1"/>
    <property type="molecule type" value="Genomic_DNA"/>
</dbReference>
<name>A0AB39YQQ1_9MICC</name>
<organism evidence="1">
    <name type="scientific">Paenarthrobacter sp. AMU7</name>
    <dbReference type="NCBI Taxonomy" id="3162492"/>
    <lineage>
        <taxon>Bacteria</taxon>
        <taxon>Bacillati</taxon>
        <taxon>Actinomycetota</taxon>
        <taxon>Actinomycetes</taxon>
        <taxon>Micrococcales</taxon>
        <taxon>Micrococcaceae</taxon>
        <taxon>Paenarthrobacter</taxon>
    </lineage>
</organism>
<accession>A0AB39YQQ1</accession>
<gene>
    <name evidence="1" type="ORF">ABQM86_00200</name>
</gene>
<evidence type="ECO:0000313" key="1">
    <source>
        <dbReference type="EMBL" id="XDV71649.1"/>
    </source>
</evidence>
<protein>
    <submittedName>
        <fullName evidence="1">Uncharacterized protein</fullName>
    </submittedName>
</protein>
<proteinExistence type="predicted"/>
<reference evidence="1" key="1">
    <citation type="submission" date="2024-07" db="EMBL/GenBank/DDBJ databases">
        <authorList>
            <person name="Li J."/>
            <person name="Wei H."/>
            <person name="Ma J."/>
        </authorList>
    </citation>
    <scope>NUCLEOTIDE SEQUENCE</scope>
    <source>
        <strain evidence="1">AMU7</strain>
    </source>
</reference>
<dbReference type="AlphaFoldDB" id="A0AB39YQQ1"/>
<dbReference type="RefSeq" id="WP_369745610.1">
    <property type="nucleotide sequence ID" value="NZ_CP165735.1"/>
</dbReference>
<sequence length="118" mass="13386">MSEREMIDELLDDGLVDWVSLQNVVWVCTSGTITPDTKRVALNVLHRLYSEELMVPGDLGETGFEDWAPPSETWVIRSEMELDALDWQPMGDGFWLRLTPHGRMIAREHAAAKDDDSA</sequence>